<protein>
    <submittedName>
        <fullName evidence="4">Glycosyl hydrolase 115 family protein</fullName>
    </submittedName>
</protein>
<dbReference type="SUPFAM" id="SSF55545">
    <property type="entry name" value="beta-N-acetylhexosaminidase-like domain"/>
    <property type="match status" value="1"/>
</dbReference>
<dbReference type="Gene3D" id="2.60.120.1620">
    <property type="match status" value="1"/>
</dbReference>
<dbReference type="InterPro" id="IPR029018">
    <property type="entry name" value="Hex-like_dom2"/>
</dbReference>
<name>A0A941F219_9BACT</name>
<dbReference type="RefSeq" id="WP_212188605.1">
    <property type="nucleotide sequence ID" value="NZ_JAGTAR010000004.1"/>
</dbReference>
<keyword evidence="1 4" id="KW-0378">Hydrolase</keyword>
<dbReference type="Gene3D" id="1.20.58.2150">
    <property type="match status" value="1"/>
</dbReference>
<dbReference type="Proteomes" id="UP000679220">
    <property type="component" value="Unassembled WGS sequence"/>
</dbReference>
<feature type="domain" description="Gylcosyl hydrolase 115 C-terminal" evidence="3">
    <location>
        <begin position="830"/>
        <end position="958"/>
    </location>
</feature>
<dbReference type="Pfam" id="PF17829">
    <property type="entry name" value="GH115_C"/>
    <property type="match status" value="1"/>
</dbReference>
<reference evidence="4" key="2">
    <citation type="submission" date="2021-04" db="EMBL/GenBank/DDBJ databases">
        <authorList>
            <person name="Zhang T."/>
            <person name="Zhang Y."/>
            <person name="Lu D."/>
            <person name="Zuo D."/>
            <person name="Du Z."/>
        </authorList>
    </citation>
    <scope>NUCLEOTIDE SEQUENCE</scope>
    <source>
        <strain evidence="4">JR1</strain>
    </source>
</reference>
<dbReference type="PANTHER" id="PTHR37842">
    <property type="match status" value="1"/>
</dbReference>
<feature type="signal peptide" evidence="2">
    <location>
        <begin position="1"/>
        <end position="24"/>
    </location>
</feature>
<evidence type="ECO:0000313" key="5">
    <source>
        <dbReference type="Proteomes" id="UP000679220"/>
    </source>
</evidence>
<keyword evidence="2" id="KW-0732">Signal</keyword>
<reference evidence="4" key="1">
    <citation type="journal article" date="2018" name="Int. J. Syst. Evol. Microbiol.">
        <title>Carboxylicivirga sediminis sp. nov., isolated from coastal sediment.</title>
        <authorList>
            <person name="Wang F.Q."/>
            <person name="Ren L.H."/>
            <person name="Zou R.J."/>
            <person name="Sun Y.Z."/>
            <person name="Liu X.J."/>
            <person name="Jiang F."/>
            <person name="Liu L.J."/>
        </authorList>
    </citation>
    <scope>NUCLEOTIDE SEQUENCE</scope>
    <source>
        <strain evidence="4">JR1</strain>
    </source>
</reference>
<evidence type="ECO:0000256" key="2">
    <source>
        <dbReference type="SAM" id="SignalP"/>
    </source>
</evidence>
<organism evidence="4 5">
    <name type="scientific">Carboxylicivirga sediminis</name>
    <dbReference type="NCBI Taxonomy" id="2006564"/>
    <lineage>
        <taxon>Bacteria</taxon>
        <taxon>Pseudomonadati</taxon>
        <taxon>Bacteroidota</taxon>
        <taxon>Bacteroidia</taxon>
        <taxon>Marinilabiliales</taxon>
        <taxon>Marinilabiliaceae</taxon>
        <taxon>Carboxylicivirga</taxon>
    </lineage>
</organism>
<comment type="caution">
    <text evidence="4">The sequence shown here is derived from an EMBL/GenBank/DDBJ whole genome shotgun (WGS) entry which is preliminary data.</text>
</comment>
<gene>
    <name evidence="4" type="ORF">KDU71_03935</name>
</gene>
<evidence type="ECO:0000259" key="3">
    <source>
        <dbReference type="Pfam" id="PF17829"/>
    </source>
</evidence>
<evidence type="ECO:0000313" key="4">
    <source>
        <dbReference type="EMBL" id="MBR8534698.1"/>
    </source>
</evidence>
<dbReference type="GO" id="GO:0005975">
    <property type="term" value="P:carbohydrate metabolic process"/>
    <property type="evidence" value="ECO:0007669"/>
    <property type="project" value="UniProtKB-ARBA"/>
</dbReference>
<evidence type="ECO:0000256" key="1">
    <source>
        <dbReference type="ARBA" id="ARBA00022801"/>
    </source>
</evidence>
<feature type="chain" id="PRO_5037690395" evidence="2">
    <location>
        <begin position="25"/>
        <end position="959"/>
    </location>
</feature>
<dbReference type="Gene3D" id="3.20.20.520">
    <property type="entry name" value="Glycosyl hydrolase family 115"/>
    <property type="match status" value="1"/>
</dbReference>
<dbReference type="InterPro" id="IPR042301">
    <property type="entry name" value="GH115_sf"/>
</dbReference>
<sequence length="959" mass="108883">MDVYNHICRWLCLLIITLMGCSHSATSRVTTDIRLADKKGANTFTLVEKSEACPIYIDTQDATVVLTAVNHFADDVKLVSGVKPVVYEDDEVHGHQAVIVGTIGSNKIIDQLIAQNKLDVNAIKGQWESSIIATIDNPMPGLDKALVIAGSDRRGTAYGVFTLSESIGVSPWYWWADIIPQKKKALYIPQGVYVQGPPSVKYRGIFINDEGFGGLNVWARKTYEAEIGDIGPKTYARVFELLLRLKANYCWPAMHACTKPFYYYEENPVVADNYAIVIGTSHCEQMHCNTMTEWDEKEHGPWNYKVNPNRIKSFWYDRVERTRNYENIYTLGMRGTEDIEMQGAESIDEMVDITRQTISDQRQILEKSIGKKAKDIPQVLCTYKEVLVTYQNGLEVPDDVTLLWADDNHGYTRQLCTPEEQQRSGGSGVYYHLSLLGTPEGYLWLNTISPSLVAYEMTKAYQYGADRIWMFNVGDIKPHEKELTFAMQMAWDINRWTPNNAHLFMEEWAENTFGNMVAKDITSVMADYYRLAEAGKPEHCYRLDYSPKELDQRIEAYRNLSERVGTIRDKLPEDLKAAFYQLVEYPVLGCRWMNERNLLARRSLQKAAIGDLSALDDARQAKHCHAQLDSITHHYNEVNAGGKWNHIMSWHPWMSDKMPEVATDELVQKALASPMAHTIELSNVKCHETLILNDGMLQAAMDRKEHTDSLVGHYTWDSERAGQLPVWIFATIPTSYMPSYSLAVNGKEIERTLKHIGNIWHTQAAAPVWYKIGHVNIMKGVNDLALSLPDSLLTIGGIHLGWYPPSRPDYKQHIMSIDYVASHNGRESSVMETIGLGMGSGVSITPFTSPSLKAHQYGEAAWIEYEIAISKGQSEIEIRTLPTQRIHDGRGLCYAVSINGGEVQVFDVQADEFTPEWQDNVIRGFTSRKVNYRADKDESIRLRIYFLDPGLVMRDIVIY</sequence>
<dbReference type="InterPro" id="IPR031924">
    <property type="entry name" value="GH115"/>
</dbReference>
<dbReference type="Gene3D" id="3.30.379.10">
    <property type="entry name" value="Chitobiase/beta-hexosaminidase domain 2-like"/>
    <property type="match status" value="1"/>
</dbReference>
<dbReference type="Pfam" id="PF15979">
    <property type="entry name" value="Glyco_hydro_115"/>
    <property type="match status" value="1"/>
</dbReference>
<keyword evidence="5" id="KW-1185">Reference proteome</keyword>
<dbReference type="AlphaFoldDB" id="A0A941F219"/>
<dbReference type="GO" id="GO:0016787">
    <property type="term" value="F:hydrolase activity"/>
    <property type="evidence" value="ECO:0007669"/>
    <property type="project" value="UniProtKB-KW"/>
</dbReference>
<dbReference type="InterPro" id="IPR041437">
    <property type="entry name" value="GH115_C"/>
</dbReference>
<dbReference type="EMBL" id="JAGTAR010000004">
    <property type="protein sequence ID" value="MBR8534698.1"/>
    <property type="molecule type" value="Genomic_DNA"/>
</dbReference>
<proteinExistence type="predicted"/>
<accession>A0A941F219</accession>
<dbReference type="PANTHER" id="PTHR37842:SF2">
    <property type="entry name" value="GYLCOSYL HYDROLASE 115 C-TERMINAL DOMAIN-CONTAINING PROTEIN"/>
    <property type="match status" value="1"/>
</dbReference>